<sequence>RQANPSLPTPLISWNDSGQRFVVHDSAEFSRSILPKYFKHNNWQSFNRQLNLYRFRKTNNLQHARTGQRGCLIWEFSHPFFKRGGKAQLFKVRRK</sequence>
<keyword evidence="2" id="KW-1185">Reference proteome</keyword>
<gene>
    <name evidence="1" type="ORF">IE53DRAFT_304971</name>
</gene>
<keyword evidence="1" id="KW-0238">DNA-binding</keyword>
<accession>A0ACD0NX65</accession>
<organism evidence="1 2">
    <name type="scientific">Violaceomyces palustris</name>
    <dbReference type="NCBI Taxonomy" id="1673888"/>
    <lineage>
        <taxon>Eukaryota</taxon>
        <taxon>Fungi</taxon>
        <taxon>Dikarya</taxon>
        <taxon>Basidiomycota</taxon>
        <taxon>Ustilaginomycotina</taxon>
        <taxon>Ustilaginomycetes</taxon>
        <taxon>Violaceomycetales</taxon>
        <taxon>Violaceomycetaceae</taxon>
        <taxon>Violaceomyces</taxon>
    </lineage>
</organism>
<dbReference type="Proteomes" id="UP000245626">
    <property type="component" value="Unassembled WGS sequence"/>
</dbReference>
<proteinExistence type="predicted"/>
<protein>
    <submittedName>
        <fullName evidence="1">Winged helix DNA-binding domain-containing protein</fullName>
    </submittedName>
</protein>
<evidence type="ECO:0000313" key="1">
    <source>
        <dbReference type="EMBL" id="PWN50362.1"/>
    </source>
</evidence>
<dbReference type="EMBL" id="KZ819940">
    <property type="protein sequence ID" value="PWN50362.1"/>
    <property type="molecule type" value="Genomic_DNA"/>
</dbReference>
<feature type="non-terminal residue" evidence="1">
    <location>
        <position position="95"/>
    </location>
</feature>
<reference evidence="1 2" key="1">
    <citation type="journal article" date="2018" name="Mol. Biol. Evol.">
        <title>Broad Genomic Sampling Reveals a Smut Pathogenic Ancestry of the Fungal Clade Ustilaginomycotina.</title>
        <authorList>
            <person name="Kijpornyongpan T."/>
            <person name="Mondo S.J."/>
            <person name="Barry K."/>
            <person name="Sandor L."/>
            <person name="Lee J."/>
            <person name="Lipzen A."/>
            <person name="Pangilinan J."/>
            <person name="LaButti K."/>
            <person name="Hainaut M."/>
            <person name="Henrissat B."/>
            <person name="Grigoriev I.V."/>
            <person name="Spatafora J.W."/>
            <person name="Aime M.C."/>
        </authorList>
    </citation>
    <scope>NUCLEOTIDE SEQUENCE [LARGE SCALE GENOMIC DNA]</scope>
    <source>
        <strain evidence="1 2">SA 807</strain>
    </source>
</reference>
<feature type="non-terminal residue" evidence="1">
    <location>
        <position position="1"/>
    </location>
</feature>
<name>A0ACD0NX65_9BASI</name>
<evidence type="ECO:0000313" key="2">
    <source>
        <dbReference type="Proteomes" id="UP000245626"/>
    </source>
</evidence>